<gene>
    <name evidence="2" type="ORF">GCM10023183_14070</name>
</gene>
<dbReference type="Pfam" id="PF13376">
    <property type="entry name" value="OmdA"/>
    <property type="match status" value="1"/>
</dbReference>
<comment type="caution">
    <text evidence="2">The sequence shown here is derived from an EMBL/GenBank/DDBJ whole genome shotgun (WGS) entry which is preliminary data.</text>
</comment>
<organism evidence="2 3">
    <name type="scientific">Nibribacter koreensis</name>
    <dbReference type="NCBI Taxonomy" id="1084519"/>
    <lineage>
        <taxon>Bacteria</taxon>
        <taxon>Pseudomonadati</taxon>
        <taxon>Bacteroidota</taxon>
        <taxon>Cytophagia</taxon>
        <taxon>Cytophagales</taxon>
        <taxon>Hymenobacteraceae</taxon>
        <taxon>Nibribacter</taxon>
    </lineage>
</organism>
<dbReference type="InterPro" id="IPR014922">
    <property type="entry name" value="YdhG-like"/>
</dbReference>
<name>A0ABP8FFN9_9BACT</name>
<keyword evidence="3" id="KW-1185">Reference proteome</keyword>
<accession>A0ABP8FFN9</accession>
<protein>
    <recommendedName>
        <fullName evidence="1">YdhG-like domain-containing protein</fullName>
    </recommendedName>
</protein>
<dbReference type="SUPFAM" id="SSF159888">
    <property type="entry name" value="YdhG-like"/>
    <property type="match status" value="1"/>
</dbReference>
<dbReference type="RefSeq" id="WP_345164050.1">
    <property type="nucleotide sequence ID" value="NZ_BAABGX010000001.1"/>
</dbReference>
<evidence type="ECO:0000313" key="2">
    <source>
        <dbReference type="EMBL" id="GAA4302315.1"/>
    </source>
</evidence>
<reference evidence="3" key="1">
    <citation type="journal article" date="2019" name="Int. J. Syst. Evol. Microbiol.">
        <title>The Global Catalogue of Microorganisms (GCM) 10K type strain sequencing project: providing services to taxonomists for standard genome sequencing and annotation.</title>
        <authorList>
            <consortium name="The Broad Institute Genomics Platform"/>
            <consortium name="The Broad Institute Genome Sequencing Center for Infectious Disease"/>
            <person name="Wu L."/>
            <person name="Ma J."/>
        </authorList>
    </citation>
    <scope>NUCLEOTIDE SEQUENCE [LARGE SCALE GENOMIC DNA]</scope>
    <source>
        <strain evidence="3">JCM 17917</strain>
    </source>
</reference>
<dbReference type="Gene3D" id="3.90.1150.200">
    <property type="match status" value="1"/>
</dbReference>
<evidence type="ECO:0000313" key="3">
    <source>
        <dbReference type="Proteomes" id="UP001501844"/>
    </source>
</evidence>
<dbReference type="EMBL" id="BAABGX010000001">
    <property type="protein sequence ID" value="GAA4302315.1"/>
    <property type="molecule type" value="Genomic_DNA"/>
</dbReference>
<feature type="domain" description="YdhG-like" evidence="1">
    <location>
        <begin position="28"/>
        <end position="123"/>
    </location>
</feature>
<proteinExistence type="predicted"/>
<dbReference type="Pfam" id="PF08818">
    <property type="entry name" value="DUF1801"/>
    <property type="match status" value="1"/>
</dbReference>
<dbReference type="Proteomes" id="UP001501844">
    <property type="component" value="Unassembled WGS sequence"/>
</dbReference>
<evidence type="ECO:0000259" key="1">
    <source>
        <dbReference type="Pfam" id="PF08818"/>
    </source>
</evidence>
<sequence length="201" mass="22542">MATTIKLTPAQQEEKINAFFTSAPAYAQPICEKLREAIAAADPELQPSWKWGSPVYEKAGAGMVCSIGVHKQHVNLVFFQGALLPDTHGIFTTGLDAKTMRTIKFTEALQINVPYVVEYLQAAAQLKPAKAAVSTERSEIEIPEDLKKALADAQQLEAFEKMAYTHRKEYVRWVMEAKRPETRNTRITKTVERITEGKKFS</sequence>